<accession>A0AA86NWK4</accession>
<feature type="transmembrane region" description="Helical" evidence="1">
    <location>
        <begin position="88"/>
        <end position="108"/>
    </location>
</feature>
<proteinExistence type="predicted"/>
<comment type="caution">
    <text evidence="2">The sequence shown here is derived from an EMBL/GenBank/DDBJ whole genome shotgun (WGS) entry which is preliminary data.</text>
</comment>
<dbReference type="EMBL" id="CAXDID020000003">
    <property type="protein sequence ID" value="CAL5971648.1"/>
    <property type="molecule type" value="Genomic_DNA"/>
</dbReference>
<organism evidence="2">
    <name type="scientific">Hexamita inflata</name>
    <dbReference type="NCBI Taxonomy" id="28002"/>
    <lineage>
        <taxon>Eukaryota</taxon>
        <taxon>Metamonada</taxon>
        <taxon>Diplomonadida</taxon>
        <taxon>Hexamitidae</taxon>
        <taxon>Hexamitinae</taxon>
        <taxon>Hexamita</taxon>
    </lineage>
</organism>
<feature type="transmembrane region" description="Helical" evidence="1">
    <location>
        <begin position="146"/>
        <end position="170"/>
    </location>
</feature>
<dbReference type="AlphaFoldDB" id="A0AA86NWK4"/>
<name>A0AA86NWK4_9EUKA</name>
<reference evidence="3 4" key="2">
    <citation type="submission" date="2024-07" db="EMBL/GenBank/DDBJ databases">
        <authorList>
            <person name="Akdeniz Z."/>
        </authorList>
    </citation>
    <scope>NUCLEOTIDE SEQUENCE [LARGE SCALE GENOMIC DNA]</scope>
</reference>
<reference evidence="2" key="1">
    <citation type="submission" date="2023-06" db="EMBL/GenBank/DDBJ databases">
        <authorList>
            <person name="Kurt Z."/>
        </authorList>
    </citation>
    <scope>NUCLEOTIDE SEQUENCE</scope>
</reference>
<dbReference type="EMBL" id="CATOUU010000380">
    <property type="protein sequence ID" value="CAI9926956.1"/>
    <property type="molecule type" value="Genomic_DNA"/>
</dbReference>
<protein>
    <submittedName>
        <fullName evidence="3">Hypothetical_protein</fullName>
    </submittedName>
</protein>
<keyword evidence="1" id="KW-1133">Transmembrane helix</keyword>
<gene>
    <name evidence="2" type="ORF">HINF_LOCUS14601</name>
    <name evidence="3" type="ORF">HINF_LOCUS1510</name>
</gene>
<evidence type="ECO:0000256" key="1">
    <source>
        <dbReference type="SAM" id="Phobius"/>
    </source>
</evidence>
<dbReference type="Proteomes" id="UP001642409">
    <property type="component" value="Unassembled WGS sequence"/>
</dbReference>
<sequence>MAPITIAQNFQQISGVLINHSVKIRYVMIQTPFQQNQIPFAIYSTAIHLQQIKSLGRIKIIALLQSVLAIRHRIQHAKLQFVQTQEKIISYCLNVHITTSIIHILRIYPTRKNNTFVNNFNNQFDYNSLKHTNNSSNDNKGWNTGAIVGITLGSCIIIFVMLGTFGFFCLKDRLQHQLKPLNSQVHGKQHILKSKASVNYTKDKEIQHDSLNSNNPTIHLNAINKYILVILLQPSKNNIYFNNSCIFLWLIIFQFINMAFIFVSNLSDSASSFMQQLQCIYYV</sequence>
<evidence type="ECO:0000313" key="4">
    <source>
        <dbReference type="Proteomes" id="UP001642409"/>
    </source>
</evidence>
<feature type="transmembrane region" description="Helical" evidence="1">
    <location>
        <begin position="246"/>
        <end position="264"/>
    </location>
</feature>
<evidence type="ECO:0000313" key="2">
    <source>
        <dbReference type="EMBL" id="CAI9926956.1"/>
    </source>
</evidence>
<keyword evidence="1" id="KW-0472">Membrane</keyword>
<evidence type="ECO:0000313" key="3">
    <source>
        <dbReference type="EMBL" id="CAL5971648.1"/>
    </source>
</evidence>
<keyword evidence="1" id="KW-0812">Transmembrane</keyword>
<keyword evidence="4" id="KW-1185">Reference proteome</keyword>